<gene>
    <name evidence="4" type="ORF">CBR_g726</name>
</gene>
<feature type="domain" description="F-box" evidence="2">
    <location>
        <begin position="3"/>
        <end position="49"/>
    </location>
</feature>
<accession>A0A388KC56</accession>
<evidence type="ECO:0008006" key="6">
    <source>
        <dbReference type="Google" id="ProtNLM"/>
    </source>
</evidence>
<feature type="compositionally biased region" description="Low complexity" evidence="1">
    <location>
        <begin position="293"/>
        <end position="306"/>
    </location>
</feature>
<dbReference type="EMBL" id="BFEA01000089">
    <property type="protein sequence ID" value="GBG67597.1"/>
    <property type="molecule type" value="Genomic_DNA"/>
</dbReference>
<dbReference type="OrthoDB" id="2305498at2759"/>
<dbReference type="InterPro" id="IPR007474">
    <property type="entry name" value="ApaG_domain"/>
</dbReference>
<dbReference type="STRING" id="69332.A0A388KC56"/>
<protein>
    <recommendedName>
        <fullName evidence="6">ApaG domain-containing protein</fullName>
    </recommendedName>
</protein>
<reference evidence="4 5" key="1">
    <citation type="journal article" date="2018" name="Cell">
        <title>The Chara Genome: Secondary Complexity and Implications for Plant Terrestrialization.</title>
        <authorList>
            <person name="Nishiyama T."/>
            <person name="Sakayama H."/>
            <person name="Vries J.D."/>
            <person name="Buschmann H."/>
            <person name="Saint-Marcoux D."/>
            <person name="Ullrich K.K."/>
            <person name="Haas F.B."/>
            <person name="Vanderstraeten L."/>
            <person name="Becker D."/>
            <person name="Lang D."/>
            <person name="Vosolsobe S."/>
            <person name="Rombauts S."/>
            <person name="Wilhelmsson P.K.I."/>
            <person name="Janitza P."/>
            <person name="Kern R."/>
            <person name="Heyl A."/>
            <person name="Rumpler F."/>
            <person name="Villalobos L.I.A.C."/>
            <person name="Clay J.M."/>
            <person name="Skokan R."/>
            <person name="Toyoda A."/>
            <person name="Suzuki Y."/>
            <person name="Kagoshima H."/>
            <person name="Schijlen E."/>
            <person name="Tajeshwar N."/>
            <person name="Catarino B."/>
            <person name="Hetherington A.J."/>
            <person name="Saltykova A."/>
            <person name="Bonnot C."/>
            <person name="Breuninger H."/>
            <person name="Symeonidi A."/>
            <person name="Radhakrishnan G.V."/>
            <person name="Van Nieuwerburgh F."/>
            <person name="Deforce D."/>
            <person name="Chang C."/>
            <person name="Karol K.G."/>
            <person name="Hedrich R."/>
            <person name="Ulvskov P."/>
            <person name="Glockner G."/>
            <person name="Delwiche C.F."/>
            <person name="Petrasek J."/>
            <person name="Van de Peer Y."/>
            <person name="Friml J."/>
            <person name="Beilby M."/>
            <person name="Dolan L."/>
            <person name="Kohara Y."/>
            <person name="Sugano S."/>
            <person name="Fujiyama A."/>
            <person name="Delaux P.-M."/>
            <person name="Quint M."/>
            <person name="TheiBen G."/>
            <person name="Hagemann M."/>
            <person name="Harholt J."/>
            <person name="Dunand C."/>
            <person name="Zachgo S."/>
            <person name="Langdale J."/>
            <person name="Maumus F."/>
            <person name="Straeten D.V.D."/>
            <person name="Gould S.B."/>
            <person name="Rensing S.A."/>
        </authorList>
    </citation>
    <scope>NUCLEOTIDE SEQUENCE [LARGE SCALE GENOMIC DNA]</scope>
    <source>
        <strain evidence="4 5">S276</strain>
    </source>
</reference>
<dbReference type="Gramene" id="GBG67597">
    <property type="protein sequence ID" value="GBG67597"/>
    <property type="gene ID" value="CBR_g726"/>
</dbReference>
<dbReference type="Pfam" id="PF12937">
    <property type="entry name" value="F-box-like"/>
    <property type="match status" value="1"/>
</dbReference>
<name>A0A388KC56_CHABU</name>
<organism evidence="4 5">
    <name type="scientific">Chara braunii</name>
    <name type="common">Braun's stonewort</name>
    <dbReference type="NCBI Taxonomy" id="69332"/>
    <lineage>
        <taxon>Eukaryota</taxon>
        <taxon>Viridiplantae</taxon>
        <taxon>Streptophyta</taxon>
        <taxon>Charophyceae</taxon>
        <taxon>Charales</taxon>
        <taxon>Characeae</taxon>
        <taxon>Chara</taxon>
    </lineage>
</organism>
<dbReference type="OMA" id="YVHDKDC"/>
<keyword evidence="5" id="KW-1185">Reference proteome</keyword>
<dbReference type="InterPro" id="IPR036047">
    <property type="entry name" value="F-box-like_dom_sf"/>
</dbReference>
<evidence type="ECO:0000313" key="5">
    <source>
        <dbReference type="Proteomes" id="UP000265515"/>
    </source>
</evidence>
<feature type="domain" description="ApaG" evidence="3">
    <location>
        <begin position="378"/>
        <end position="520"/>
    </location>
</feature>
<evidence type="ECO:0000259" key="2">
    <source>
        <dbReference type="PROSITE" id="PS50181"/>
    </source>
</evidence>
<dbReference type="Proteomes" id="UP000265515">
    <property type="component" value="Unassembled WGS sequence"/>
</dbReference>
<dbReference type="InterPro" id="IPR001810">
    <property type="entry name" value="F-box_dom"/>
</dbReference>
<dbReference type="Gene3D" id="1.20.1280.50">
    <property type="match status" value="1"/>
</dbReference>
<dbReference type="PROSITE" id="PS51087">
    <property type="entry name" value="APAG"/>
    <property type="match status" value="1"/>
</dbReference>
<evidence type="ECO:0000313" key="4">
    <source>
        <dbReference type="EMBL" id="GBG67597.1"/>
    </source>
</evidence>
<dbReference type="SUPFAM" id="SSF81383">
    <property type="entry name" value="F-box domain"/>
    <property type="match status" value="1"/>
</dbReference>
<dbReference type="AlphaFoldDB" id="A0A388KC56"/>
<feature type="region of interest" description="Disordered" evidence="1">
    <location>
        <begin position="280"/>
        <end position="321"/>
    </location>
</feature>
<proteinExistence type="predicted"/>
<evidence type="ECO:0000256" key="1">
    <source>
        <dbReference type="SAM" id="MobiDB-lite"/>
    </source>
</evidence>
<dbReference type="PANTHER" id="PTHR47463">
    <property type="entry name" value="F-BOX PROTEIN SKIP16"/>
    <property type="match status" value="1"/>
</dbReference>
<dbReference type="PANTHER" id="PTHR47463:SF2">
    <property type="entry name" value="F-BOX PROTEIN SKIP16"/>
    <property type="match status" value="1"/>
</dbReference>
<dbReference type="InterPro" id="IPR036767">
    <property type="entry name" value="ApaG_sf"/>
</dbReference>
<dbReference type="Pfam" id="PF04379">
    <property type="entry name" value="DUF525"/>
    <property type="match status" value="1"/>
</dbReference>
<comment type="caution">
    <text evidence="4">The sequence shown here is derived from an EMBL/GenBank/DDBJ whole genome shotgun (WGS) entry which is preliminary data.</text>
</comment>
<evidence type="ECO:0000259" key="3">
    <source>
        <dbReference type="PROSITE" id="PS51087"/>
    </source>
</evidence>
<sequence>MSSTTINCLPAQVLSHIFGLLSRKECAVVCCVQRSWNFIASDDSMWKTYCADDWLMDRPVLPTGQSCHYYRAAYVAWYKVLGDHSALYRRAKRCVNALESWMKANIPRMATVLDGVSEDVISKAEATVGPFPPVVRILYMLFNGQRLPPAEFLGEPGNETLFPYPLLYNGLLGGYEFYDHDVNVRWLPLQHALTCAEGLHLTPSRRYLIFAASYRWLKFFAVDLDDGMVYTGCHRGRVEHATMMACLQKDTPPSPDSAAAAAESTARVDARNDACELRMRREGENGARVQQTSRSSLRLAANANSATPSGSWGEGASIGGPKVLQESTSQEAEKDGLLRWLEEYVRRLQSGMYAVRREPNSPCKSIGLFPQTGPNYSVEVTNGVQVRCSSVFVPELSSMGGHPNYWFAYSVCMRLLPHDGRQGSARRFKSCQLRARHWIMQDETEALPQEVRGDAVIGQYPVLHEGGEEFVYQSCTNLRGRRGWMEGDFTMVPGSLWHPAGDEFEAKVGRLLLEVPSFIY</sequence>
<dbReference type="Gene3D" id="2.60.40.1470">
    <property type="entry name" value="ApaG domain"/>
    <property type="match status" value="1"/>
</dbReference>
<dbReference type="PROSITE" id="PS50181">
    <property type="entry name" value="FBOX"/>
    <property type="match status" value="1"/>
</dbReference>
<dbReference type="SUPFAM" id="SSF110069">
    <property type="entry name" value="ApaG-like"/>
    <property type="match status" value="1"/>
</dbReference>